<feature type="compositionally biased region" description="Polar residues" evidence="3">
    <location>
        <begin position="58"/>
        <end position="67"/>
    </location>
</feature>
<proteinExistence type="predicted"/>
<comment type="subcellular location">
    <subcellularLocation>
        <location evidence="1">Nucleus</location>
    </subcellularLocation>
</comment>
<evidence type="ECO:0000256" key="2">
    <source>
        <dbReference type="ARBA" id="ARBA00023242"/>
    </source>
</evidence>
<evidence type="ECO:0000313" key="4">
    <source>
        <dbReference type="EMBL" id="KAF4308185.1"/>
    </source>
</evidence>
<keyword evidence="2" id="KW-0539">Nucleus</keyword>
<name>A0A8H4N401_9PEZI</name>
<feature type="region of interest" description="Disordered" evidence="3">
    <location>
        <begin position="58"/>
        <end position="84"/>
    </location>
</feature>
<evidence type="ECO:0000256" key="3">
    <source>
        <dbReference type="SAM" id="MobiDB-lite"/>
    </source>
</evidence>
<keyword evidence="5" id="KW-1185">Reference proteome</keyword>
<dbReference type="GO" id="GO:0003700">
    <property type="term" value="F:DNA-binding transcription factor activity"/>
    <property type="evidence" value="ECO:0007669"/>
    <property type="project" value="TreeGrafter"/>
</dbReference>
<dbReference type="InterPro" id="IPR021858">
    <property type="entry name" value="Fun_TF"/>
</dbReference>
<dbReference type="GO" id="GO:0005634">
    <property type="term" value="C:nucleus"/>
    <property type="evidence" value="ECO:0007669"/>
    <property type="project" value="UniProtKB-SubCell"/>
</dbReference>
<dbReference type="GO" id="GO:0000976">
    <property type="term" value="F:transcription cis-regulatory region binding"/>
    <property type="evidence" value="ECO:0007669"/>
    <property type="project" value="TreeGrafter"/>
</dbReference>
<dbReference type="EMBL" id="WWBZ02000022">
    <property type="protein sequence ID" value="KAF4308185.1"/>
    <property type="molecule type" value="Genomic_DNA"/>
</dbReference>
<protein>
    <submittedName>
        <fullName evidence="4">Uncharacterized protein</fullName>
    </submittedName>
</protein>
<dbReference type="PANTHER" id="PTHR37534">
    <property type="entry name" value="TRANSCRIPTIONAL ACTIVATOR PROTEIN UGA3"/>
    <property type="match status" value="1"/>
</dbReference>
<comment type="caution">
    <text evidence="4">The sequence shown here is derived from an EMBL/GenBank/DDBJ whole genome shotgun (WGS) entry which is preliminary data.</text>
</comment>
<dbReference type="OrthoDB" id="5386330at2759"/>
<accession>A0A8H4N401</accession>
<dbReference type="PANTHER" id="PTHR37534:SF17">
    <property type="entry name" value="ZN(2)-C6 FUNGAL-TYPE DOMAIN-CONTAINING PROTEIN"/>
    <property type="match status" value="1"/>
</dbReference>
<evidence type="ECO:0000313" key="5">
    <source>
        <dbReference type="Proteomes" id="UP000572817"/>
    </source>
</evidence>
<organism evidence="4 5">
    <name type="scientific">Botryosphaeria dothidea</name>
    <dbReference type="NCBI Taxonomy" id="55169"/>
    <lineage>
        <taxon>Eukaryota</taxon>
        <taxon>Fungi</taxon>
        <taxon>Dikarya</taxon>
        <taxon>Ascomycota</taxon>
        <taxon>Pezizomycotina</taxon>
        <taxon>Dothideomycetes</taxon>
        <taxon>Dothideomycetes incertae sedis</taxon>
        <taxon>Botryosphaeriales</taxon>
        <taxon>Botryosphaeriaceae</taxon>
        <taxon>Botryosphaeria</taxon>
    </lineage>
</organism>
<gene>
    <name evidence="4" type="ORF">GTA08_BOTSDO04171</name>
</gene>
<reference evidence="4" key="1">
    <citation type="submission" date="2020-04" db="EMBL/GenBank/DDBJ databases">
        <title>Genome Assembly and Annotation of Botryosphaeria dothidea sdau 11-99, a Latent Pathogen of Apple Fruit Ring Rot in China.</title>
        <authorList>
            <person name="Yu C."/>
            <person name="Diao Y."/>
            <person name="Lu Q."/>
            <person name="Zhao J."/>
            <person name="Cui S."/>
            <person name="Peng C."/>
            <person name="He B."/>
            <person name="Liu H."/>
        </authorList>
    </citation>
    <scope>NUCLEOTIDE SEQUENCE [LARGE SCALE GENOMIC DNA]</scope>
    <source>
        <strain evidence="4">Sdau11-99</strain>
    </source>
</reference>
<dbReference type="GO" id="GO:0045944">
    <property type="term" value="P:positive regulation of transcription by RNA polymerase II"/>
    <property type="evidence" value="ECO:0007669"/>
    <property type="project" value="TreeGrafter"/>
</dbReference>
<sequence>MNPARDLFLQRKVGLQRNLYHHSDDYDGNDGPSPSCQTLNTSANSFVSDVLVSESTLPSELQHSSVESPEELERPVDSSSTGHSYAARGGAISPALFQPDPGNVPLWKKILLLNFSENIANQMVAIDGFHDGWRHLALPIAHTDELVMYAVLAASAFHLSFNETKSKSIAPLSTQAVHRHCPLIKPQQYPDSGKLYARAIMDLKKRQELGADEDRHSVLLAILILLVAVMVTGSDDFPILLRMMQSAFEAIHKMRVYAAPFLSEENGLKTLSSPEHTTQGLECLNHCSQQRPDAAAAVPLITSLMQQAYHIYLQQALRAEGSSSSPSPSPSVISTPASDSTHLVQRFKETLEAFPDGWPGEQVLIWATFIAASDCVLDEHKAFFEGVFLRYFVRSGFGNILSGLEHLRRIWAHQRSCSERERGRWTLLLPRTRGFVM</sequence>
<evidence type="ECO:0000256" key="1">
    <source>
        <dbReference type="ARBA" id="ARBA00004123"/>
    </source>
</evidence>
<dbReference type="Pfam" id="PF11951">
    <property type="entry name" value="Fungal_trans_2"/>
    <property type="match status" value="2"/>
</dbReference>
<dbReference type="Proteomes" id="UP000572817">
    <property type="component" value="Unassembled WGS sequence"/>
</dbReference>
<dbReference type="AlphaFoldDB" id="A0A8H4N401"/>